<keyword evidence="6 10" id="KW-1133">Transmembrane helix</keyword>
<dbReference type="GO" id="GO:0051205">
    <property type="term" value="P:protein insertion into membrane"/>
    <property type="evidence" value="ECO:0007669"/>
    <property type="project" value="TreeGrafter"/>
</dbReference>
<dbReference type="NCBIfam" id="TIGR03592">
    <property type="entry name" value="yidC_oxa1_cterm"/>
    <property type="match status" value="1"/>
</dbReference>
<dbReference type="Proteomes" id="UP000886725">
    <property type="component" value="Unassembled WGS sequence"/>
</dbReference>
<evidence type="ECO:0000256" key="6">
    <source>
        <dbReference type="ARBA" id="ARBA00022989"/>
    </source>
</evidence>
<feature type="signal peptide" evidence="11">
    <location>
        <begin position="1"/>
        <end position="26"/>
    </location>
</feature>
<evidence type="ECO:0000313" key="13">
    <source>
        <dbReference type="EMBL" id="HIQ64344.1"/>
    </source>
</evidence>
<evidence type="ECO:0000256" key="3">
    <source>
        <dbReference type="ARBA" id="ARBA00022475"/>
    </source>
</evidence>
<dbReference type="AlphaFoldDB" id="A0A9D0YYW3"/>
<comment type="subcellular location">
    <subcellularLocation>
        <location evidence="1">Cell membrane</location>
        <topology evidence="1">Multi-pass membrane protein</topology>
    </subcellularLocation>
    <subcellularLocation>
        <location evidence="9">Membrane</location>
        <topology evidence="9">Multi-pass membrane protein</topology>
    </subcellularLocation>
</comment>
<dbReference type="PANTHER" id="PTHR12428">
    <property type="entry name" value="OXA1"/>
    <property type="match status" value="1"/>
</dbReference>
<dbReference type="EMBL" id="DVFU01000025">
    <property type="protein sequence ID" value="HIQ64344.1"/>
    <property type="molecule type" value="Genomic_DNA"/>
</dbReference>
<reference evidence="13" key="2">
    <citation type="journal article" date="2021" name="PeerJ">
        <title>Extensive microbial diversity within the chicken gut microbiome revealed by metagenomics and culture.</title>
        <authorList>
            <person name="Gilroy R."/>
            <person name="Ravi A."/>
            <person name="Getino M."/>
            <person name="Pursley I."/>
            <person name="Horton D.L."/>
            <person name="Alikhan N.F."/>
            <person name="Baker D."/>
            <person name="Gharbi K."/>
            <person name="Hall N."/>
            <person name="Watson M."/>
            <person name="Adriaenssens E.M."/>
            <person name="Foster-Nyarko E."/>
            <person name="Jarju S."/>
            <person name="Secka A."/>
            <person name="Antonio M."/>
            <person name="Oren A."/>
            <person name="Chaudhuri R.R."/>
            <person name="La Ragione R."/>
            <person name="Hildebrand F."/>
            <person name="Pallen M.J."/>
        </authorList>
    </citation>
    <scope>NUCLEOTIDE SEQUENCE</scope>
    <source>
        <strain evidence="13">CHK165-10780</strain>
    </source>
</reference>
<keyword evidence="7 10" id="KW-0472">Membrane</keyword>
<dbReference type="CDD" id="cd20070">
    <property type="entry name" value="5TM_YidC_Alb3"/>
    <property type="match status" value="1"/>
</dbReference>
<keyword evidence="8" id="KW-0143">Chaperone</keyword>
<evidence type="ECO:0000256" key="11">
    <source>
        <dbReference type="SAM" id="SignalP"/>
    </source>
</evidence>
<dbReference type="GO" id="GO:0015031">
    <property type="term" value="P:protein transport"/>
    <property type="evidence" value="ECO:0007669"/>
    <property type="project" value="UniProtKB-KW"/>
</dbReference>
<proteinExistence type="inferred from homology"/>
<sequence>MKHKKIKILILALCVLCLTGCTKTLKDSENHVITNSTGQSLTENILCKPTDEATLQLYRDNGVDVDSMVSCDEFTPMDGGYEGLWESILVKPLAFLITFTSRYVHSATLAMIIVTIAIRLALYPLTNKTAMQSELIKNATPELNRIEKKYENKTDQDSLMRKSQEMTMVYKKYNINPLSGCLFSFIQIPLLFAFLESINRLPVLYEEDFLGMQMGTTPWVGLINQGNWIFLLLVIIIGLTTYFSFSLNRTAATTEGDPMASMSKVMTGMIVVMSFMMPAALGIYWAISNLFTIVQNLIVKRSKKIYE</sequence>
<keyword evidence="3" id="KW-1003">Cell membrane</keyword>
<organism evidence="13 14">
    <name type="scientific">Candidatus Faecenecus gallistercoris</name>
    <dbReference type="NCBI Taxonomy" id="2840793"/>
    <lineage>
        <taxon>Bacteria</taxon>
        <taxon>Bacillati</taxon>
        <taxon>Bacillota</taxon>
        <taxon>Bacillota incertae sedis</taxon>
        <taxon>Candidatus Faecenecus</taxon>
    </lineage>
</organism>
<name>A0A9D0YYW3_9FIRM</name>
<feature type="domain" description="Membrane insertase YidC/Oxa/ALB C-terminal" evidence="12">
    <location>
        <begin position="109"/>
        <end position="301"/>
    </location>
</feature>
<feature type="transmembrane region" description="Helical" evidence="10">
    <location>
        <begin position="228"/>
        <end position="245"/>
    </location>
</feature>
<accession>A0A9D0YYW3</accession>
<evidence type="ECO:0000256" key="4">
    <source>
        <dbReference type="ARBA" id="ARBA00022692"/>
    </source>
</evidence>
<feature type="transmembrane region" description="Helical" evidence="10">
    <location>
        <begin position="103"/>
        <end position="122"/>
    </location>
</feature>
<dbReference type="GO" id="GO:0032977">
    <property type="term" value="F:membrane insertase activity"/>
    <property type="evidence" value="ECO:0007669"/>
    <property type="project" value="InterPro"/>
</dbReference>
<evidence type="ECO:0000256" key="8">
    <source>
        <dbReference type="ARBA" id="ARBA00023186"/>
    </source>
</evidence>
<keyword evidence="2" id="KW-0813">Transport</keyword>
<evidence type="ECO:0000256" key="9">
    <source>
        <dbReference type="RuleBase" id="RU003945"/>
    </source>
</evidence>
<gene>
    <name evidence="13" type="ORF">IAC85_01240</name>
</gene>
<evidence type="ECO:0000256" key="10">
    <source>
        <dbReference type="SAM" id="Phobius"/>
    </source>
</evidence>
<protein>
    <submittedName>
        <fullName evidence="13">YidC/Oxa1 family membrane protein insertase</fullName>
    </submittedName>
</protein>
<evidence type="ECO:0000256" key="1">
    <source>
        <dbReference type="ARBA" id="ARBA00004651"/>
    </source>
</evidence>
<evidence type="ECO:0000256" key="2">
    <source>
        <dbReference type="ARBA" id="ARBA00022448"/>
    </source>
</evidence>
<dbReference type="PANTHER" id="PTHR12428:SF65">
    <property type="entry name" value="CYTOCHROME C OXIDASE ASSEMBLY PROTEIN COX18, MITOCHONDRIAL"/>
    <property type="match status" value="1"/>
</dbReference>
<dbReference type="InterPro" id="IPR001708">
    <property type="entry name" value="YidC/ALB3/OXA1/COX18"/>
</dbReference>
<comment type="similarity">
    <text evidence="9">Belongs to the OXA1/ALB3/YidC family.</text>
</comment>
<dbReference type="Pfam" id="PF02096">
    <property type="entry name" value="60KD_IMP"/>
    <property type="match status" value="1"/>
</dbReference>
<feature type="transmembrane region" description="Helical" evidence="10">
    <location>
        <begin position="265"/>
        <end position="287"/>
    </location>
</feature>
<dbReference type="GO" id="GO:0005886">
    <property type="term" value="C:plasma membrane"/>
    <property type="evidence" value="ECO:0007669"/>
    <property type="project" value="UniProtKB-SubCell"/>
</dbReference>
<dbReference type="InterPro" id="IPR028055">
    <property type="entry name" value="YidC/Oxa/ALB_C"/>
</dbReference>
<feature type="chain" id="PRO_5039323631" evidence="11">
    <location>
        <begin position="27"/>
        <end position="307"/>
    </location>
</feature>
<feature type="transmembrane region" description="Helical" evidence="10">
    <location>
        <begin position="175"/>
        <end position="195"/>
    </location>
</feature>
<keyword evidence="5" id="KW-0653">Protein transport</keyword>
<reference evidence="13" key="1">
    <citation type="submission" date="2020-10" db="EMBL/GenBank/DDBJ databases">
        <authorList>
            <person name="Gilroy R."/>
        </authorList>
    </citation>
    <scope>NUCLEOTIDE SEQUENCE</scope>
    <source>
        <strain evidence="13">CHK165-10780</strain>
    </source>
</reference>
<keyword evidence="4 9" id="KW-0812">Transmembrane</keyword>
<comment type="caution">
    <text evidence="13">The sequence shown here is derived from an EMBL/GenBank/DDBJ whole genome shotgun (WGS) entry which is preliminary data.</text>
</comment>
<keyword evidence="11" id="KW-0732">Signal</keyword>
<evidence type="ECO:0000256" key="5">
    <source>
        <dbReference type="ARBA" id="ARBA00022927"/>
    </source>
</evidence>
<evidence type="ECO:0000313" key="14">
    <source>
        <dbReference type="Proteomes" id="UP000886725"/>
    </source>
</evidence>
<evidence type="ECO:0000256" key="7">
    <source>
        <dbReference type="ARBA" id="ARBA00023136"/>
    </source>
</evidence>
<evidence type="ECO:0000259" key="12">
    <source>
        <dbReference type="Pfam" id="PF02096"/>
    </source>
</evidence>
<dbReference type="InterPro" id="IPR047196">
    <property type="entry name" value="YidC_ALB_C"/>
</dbReference>